<keyword evidence="2" id="KW-0732">Signal</keyword>
<dbReference type="Proteomes" id="UP001152798">
    <property type="component" value="Chromosome 2"/>
</dbReference>
<keyword evidence="1" id="KW-0472">Membrane</keyword>
<accession>A0A9P0E7P7</accession>
<sequence length="449" mass="50123">MSPVKIVCLMMAMFIAISICDISDFENQPATKKSAYDDDSEFKPLKINYSPKNNKLRDIAVIKFTGADEKSDNHSIFDIIFNPPTSGTSSILDNITQAIPTKSTTTDFLLLKKKVAEDMDAMEVVEVTPASYYQYESDSDSATESSSSEENLWLSATCYTSDMDANSTKNKKEEATIGKNKMELIILRIAPSPNVITYNASCFSKMSPVKIVCLMMAMFIAISICDISDFENQPATKKSAYDDDSEFKPLKINYSPKNNKLRDIAVIKFTGADEKSDNHSIFDIIFNPPTSGTSSILDNITQAIPTKSTTTDFLLLKKKVAEDMDAMEVVEVTPASYYQYESDSDSATESSSSEENLWLSATCYTSDMDANSTKNKKEEATIGKNKMELIILRIAPSPNVITYNASWCRVISWMRMSQESFLSSNAIYIILTLFVVFFLIEEYLNGDNE</sequence>
<reference evidence="3" key="1">
    <citation type="submission" date="2022-01" db="EMBL/GenBank/DDBJ databases">
        <authorList>
            <person name="King R."/>
        </authorList>
    </citation>
    <scope>NUCLEOTIDE SEQUENCE</scope>
</reference>
<protein>
    <recommendedName>
        <fullName evidence="5">Neuropeptide</fullName>
    </recommendedName>
</protein>
<evidence type="ECO:0008006" key="5">
    <source>
        <dbReference type="Google" id="ProtNLM"/>
    </source>
</evidence>
<evidence type="ECO:0000256" key="2">
    <source>
        <dbReference type="SAM" id="SignalP"/>
    </source>
</evidence>
<dbReference type="OrthoDB" id="10682746at2759"/>
<dbReference type="EMBL" id="OV725078">
    <property type="protein sequence ID" value="CAH1393787.1"/>
    <property type="molecule type" value="Genomic_DNA"/>
</dbReference>
<evidence type="ECO:0000313" key="4">
    <source>
        <dbReference type="Proteomes" id="UP001152798"/>
    </source>
</evidence>
<evidence type="ECO:0000313" key="3">
    <source>
        <dbReference type="EMBL" id="CAH1393787.1"/>
    </source>
</evidence>
<feature type="transmembrane region" description="Helical" evidence="1">
    <location>
        <begin position="421"/>
        <end position="440"/>
    </location>
</feature>
<keyword evidence="1" id="KW-0812">Transmembrane</keyword>
<dbReference type="AlphaFoldDB" id="A0A9P0E7P7"/>
<gene>
    <name evidence="3" type="ORF">NEZAVI_LOCUS4403</name>
</gene>
<proteinExistence type="predicted"/>
<keyword evidence="1" id="KW-1133">Transmembrane helix</keyword>
<name>A0A9P0E7P7_NEZVI</name>
<feature type="signal peptide" evidence="2">
    <location>
        <begin position="1"/>
        <end position="20"/>
    </location>
</feature>
<feature type="chain" id="PRO_5040115567" description="Neuropeptide" evidence="2">
    <location>
        <begin position="21"/>
        <end position="449"/>
    </location>
</feature>
<keyword evidence="4" id="KW-1185">Reference proteome</keyword>
<organism evidence="3 4">
    <name type="scientific">Nezara viridula</name>
    <name type="common">Southern green stink bug</name>
    <name type="synonym">Cimex viridulus</name>
    <dbReference type="NCBI Taxonomy" id="85310"/>
    <lineage>
        <taxon>Eukaryota</taxon>
        <taxon>Metazoa</taxon>
        <taxon>Ecdysozoa</taxon>
        <taxon>Arthropoda</taxon>
        <taxon>Hexapoda</taxon>
        <taxon>Insecta</taxon>
        <taxon>Pterygota</taxon>
        <taxon>Neoptera</taxon>
        <taxon>Paraneoptera</taxon>
        <taxon>Hemiptera</taxon>
        <taxon>Heteroptera</taxon>
        <taxon>Panheteroptera</taxon>
        <taxon>Pentatomomorpha</taxon>
        <taxon>Pentatomoidea</taxon>
        <taxon>Pentatomidae</taxon>
        <taxon>Pentatominae</taxon>
        <taxon>Nezara</taxon>
    </lineage>
</organism>
<evidence type="ECO:0000256" key="1">
    <source>
        <dbReference type="SAM" id="Phobius"/>
    </source>
</evidence>